<comment type="similarity">
    <text evidence="1">Belongs to the ATP-dependent AMP-binding enzyme family.</text>
</comment>
<dbReference type="InterPro" id="IPR042099">
    <property type="entry name" value="ANL_N_sf"/>
</dbReference>
<dbReference type="Proteomes" id="UP001143486">
    <property type="component" value="Unassembled WGS sequence"/>
</dbReference>
<evidence type="ECO:0000313" key="5">
    <source>
        <dbReference type="Proteomes" id="UP001143486"/>
    </source>
</evidence>
<keyword evidence="2" id="KW-0436">Ligase</keyword>
<dbReference type="InterPro" id="IPR045851">
    <property type="entry name" value="AMP-bd_C_sf"/>
</dbReference>
<comment type="caution">
    <text evidence="4">The sequence shown here is derived from an EMBL/GenBank/DDBJ whole genome shotgun (WGS) entry which is preliminary data.</text>
</comment>
<feature type="domain" description="AMP-dependent synthetase/ligase" evidence="3">
    <location>
        <begin position="52"/>
        <end position="404"/>
    </location>
</feature>
<dbReference type="Gene3D" id="3.30.300.30">
    <property type="match status" value="1"/>
</dbReference>
<name>A0A9W6MNS1_9PROT</name>
<dbReference type="GO" id="GO:0006631">
    <property type="term" value="P:fatty acid metabolic process"/>
    <property type="evidence" value="ECO:0007669"/>
    <property type="project" value="TreeGrafter"/>
</dbReference>
<proteinExistence type="inferred from homology"/>
<dbReference type="EMBL" id="BSFE01000004">
    <property type="protein sequence ID" value="GLK52184.1"/>
    <property type="molecule type" value="Genomic_DNA"/>
</dbReference>
<evidence type="ECO:0000313" key="4">
    <source>
        <dbReference type="EMBL" id="GLK52184.1"/>
    </source>
</evidence>
<dbReference type="AlphaFoldDB" id="A0A9W6MNS1"/>
<gene>
    <name evidence="4" type="ORF">GCM10017621_16920</name>
</gene>
<keyword evidence="5" id="KW-1185">Reference proteome</keyword>
<dbReference type="RefSeq" id="WP_271186554.1">
    <property type="nucleotide sequence ID" value="NZ_BSFE01000004.1"/>
</dbReference>
<dbReference type="PANTHER" id="PTHR43201:SF5">
    <property type="entry name" value="MEDIUM-CHAIN ACYL-COA LIGASE ACSF2, MITOCHONDRIAL"/>
    <property type="match status" value="1"/>
</dbReference>
<dbReference type="SUPFAM" id="SSF56801">
    <property type="entry name" value="Acetyl-CoA synthetase-like"/>
    <property type="match status" value="1"/>
</dbReference>
<dbReference type="PROSITE" id="PS00455">
    <property type="entry name" value="AMP_BINDING"/>
    <property type="match status" value="1"/>
</dbReference>
<evidence type="ECO:0000256" key="1">
    <source>
        <dbReference type="ARBA" id="ARBA00006432"/>
    </source>
</evidence>
<dbReference type="InterPro" id="IPR020845">
    <property type="entry name" value="AMP-binding_CS"/>
</dbReference>
<dbReference type="InterPro" id="IPR000873">
    <property type="entry name" value="AMP-dep_synth/lig_dom"/>
</dbReference>
<protein>
    <submittedName>
        <fullName evidence="4">Acyl-ACP synthetase</fullName>
    </submittedName>
</protein>
<dbReference type="PANTHER" id="PTHR43201">
    <property type="entry name" value="ACYL-COA SYNTHETASE"/>
    <property type="match status" value="1"/>
</dbReference>
<organism evidence="4 5">
    <name type="scientific">Maricaulis virginensis</name>
    <dbReference type="NCBI Taxonomy" id="144022"/>
    <lineage>
        <taxon>Bacteria</taxon>
        <taxon>Pseudomonadati</taxon>
        <taxon>Pseudomonadota</taxon>
        <taxon>Alphaproteobacteria</taxon>
        <taxon>Maricaulales</taxon>
        <taxon>Maricaulaceae</taxon>
        <taxon>Maricaulis</taxon>
    </lineage>
</organism>
<sequence length="556" mass="59525">MADTPAAGLAPETGAQGATGQVYTGQVYKGAYLDPARIRKPVFKSLIESRNRYGGKKLAAVDADGRELTYNDLVKASFALGHALKAGTEKGEAVGVLLPTGAGAIISFFAISAYGRVPAMLNFTAGERALKAACQACKAKRIVTAHRFIELGELQDLEAELKKDHELIYLEDVRENLSLGDKLAAAVGMVMPSLVRAHPDPDSPAVYLFTSGTEGDPKGVVLSHANLLANVEQVRDHIKIYPTDLVFNPLPTFHCFGLTGGVLVPLGLGVPAICHPTPLQAKTIVKRIAETKATILFATDTFMNQYARAADPDDLSSLRFAVCGAERVKDETRSALRRRFNVEIVEGYGLTEAAPVLSVNQPENNRPGTVGQLLPGCEARLVPVEGIDDGGQLHIRGPNIMKGYIRPSAPLQLEAPEGGWHDTGDIVSIDEDGFIRIRGRVKRFAKLGGEMVSLAVVENCATSLWPDSMHAAAAIPDKRKGEQVILLTDDAKADRADLVAFARNHGISELAIPRKIIHVESIPVLGTGKTDYGTVQKTVEALMADELKPAATEPAE</sequence>
<dbReference type="Gene3D" id="3.40.50.12780">
    <property type="entry name" value="N-terminal domain of ligase-like"/>
    <property type="match status" value="1"/>
</dbReference>
<accession>A0A9W6MNS1</accession>
<evidence type="ECO:0000256" key="2">
    <source>
        <dbReference type="ARBA" id="ARBA00022598"/>
    </source>
</evidence>
<dbReference type="Pfam" id="PF00501">
    <property type="entry name" value="AMP-binding"/>
    <property type="match status" value="1"/>
</dbReference>
<evidence type="ECO:0000259" key="3">
    <source>
        <dbReference type="Pfam" id="PF00501"/>
    </source>
</evidence>
<dbReference type="GO" id="GO:0031956">
    <property type="term" value="F:medium-chain fatty acid-CoA ligase activity"/>
    <property type="evidence" value="ECO:0007669"/>
    <property type="project" value="TreeGrafter"/>
</dbReference>
<reference evidence="4" key="2">
    <citation type="submission" date="2023-01" db="EMBL/GenBank/DDBJ databases">
        <authorList>
            <person name="Sun Q."/>
            <person name="Evtushenko L."/>
        </authorList>
    </citation>
    <scope>NUCLEOTIDE SEQUENCE</scope>
    <source>
        <strain evidence="4">VKM B-1513</strain>
    </source>
</reference>
<reference evidence="4" key="1">
    <citation type="journal article" date="2014" name="Int. J. Syst. Evol. Microbiol.">
        <title>Complete genome sequence of Corynebacterium casei LMG S-19264T (=DSM 44701T), isolated from a smear-ripened cheese.</title>
        <authorList>
            <consortium name="US DOE Joint Genome Institute (JGI-PGF)"/>
            <person name="Walter F."/>
            <person name="Albersmeier A."/>
            <person name="Kalinowski J."/>
            <person name="Ruckert C."/>
        </authorList>
    </citation>
    <scope>NUCLEOTIDE SEQUENCE</scope>
    <source>
        <strain evidence="4">VKM B-1513</strain>
    </source>
</reference>